<gene>
    <name evidence="2" type="ORF">AO440_003264</name>
</gene>
<keyword evidence="1" id="KW-0472">Membrane</keyword>
<sequence length="140" mass="15549">MFSSLLWIIVCNPLLHGGVVALTNGARTLTKEIQYIFWFSAVIQAVCFPFMGRNIVTSCVRGSSEFWCNVDVFMFILALFVLTGSIYTAINKVGITNKMIRKKITEFRLKTMAGVSPVNQVIILITIIVALGLIPLISDM</sequence>
<feature type="transmembrane region" description="Helical" evidence="1">
    <location>
        <begin position="111"/>
        <end position="137"/>
    </location>
</feature>
<dbReference type="PhylomeDB" id="A0A0W0CPD2"/>
<dbReference type="EMBL" id="LLZZ01000172">
    <property type="protein sequence ID" value="KTA96511.1"/>
    <property type="molecule type" value="Genomic_DNA"/>
</dbReference>
<name>A0A0W0CPD2_CANGB</name>
<comment type="caution">
    <text evidence="2">The sequence shown here is derived from an EMBL/GenBank/DDBJ whole genome shotgun (WGS) entry which is preliminary data.</text>
</comment>
<reference evidence="2 3" key="1">
    <citation type="submission" date="2015-10" db="EMBL/GenBank/DDBJ databases">
        <title>Draft genomes sequences of Candida glabrata isolates 1A, 1B, 2A, 2B, 3A and 3B.</title>
        <authorList>
            <person name="Haavelsrud O.E."/>
            <person name="Gaustad P."/>
        </authorList>
    </citation>
    <scope>NUCLEOTIDE SEQUENCE [LARGE SCALE GENOMIC DNA]</scope>
    <source>
        <strain evidence="2">910700640</strain>
    </source>
</reference>
<dbReference type="AlphaFoldDB" id="A0A0W0CPD2"/>
<dbReference type="VEuPathDB" id="FungiDB:GWK60_K00187"/>
<evidence type="ECO:0000256" key="1">
    <source>
        <dbReference type="SAM" id="Phobius"/>
    </source>
</evidence>
<feature type="transmembrane region" description="Helical" evidence="1">
    <location>
        <begin position="6"/>
        <end position="23"/>
    </location>
</feature>
<evidence type="ECO:0000313" key="3">
    <source>
        <dbReference type="Proteomes" id="UP000054886"/>
    </source>
</evidence>
<protein>
    <submittedName>
        <fullName evidence="2">Uncharacterized protein</fullName>
    </submittedName>
</protein>
<keyword evidence="1" id="KW-1133">Transmembrane helix</keyword>
<accession>A0A0W0CPD2</accession>
<proteinExistence type="predicted"/>
<dbReference type="VEuPathDB" id="FungiDB:B1J91_K00341g"/>
<dbReference type="VEuPathDB" id="FungiDB:GVI51_K00187"/>
<evidence type="ECO:0000313" key="2">
    <source>
        <dbReference type="EMBL" id="KTA96511.1"/>
    </source>
</evidence>
<dbReference type="VEuPathDB" id="FungiDB:CAGL0K00341g"/>
<dbReference type="VEuPathDB" id="FungiDB:GW608_K00187"/>
<organism evidence="2 3">
    <name type="scientific">Candida glabrata</name>
    <name type="common">Yeast</name>
    <name type="synonym">Torulopsis glabrata</name>
    <dbReference type="NCBI Taxonomy" id="5478"/>
    <lineage>
        <taxon>Eukaryota</taxon>
        <taxon>Fungi</taxon>
        <taxon>Dikarya</taxon>
        <taxon>Ascomycota</taxon>
        <taxon>Saccharomycotina</taxon>
        <taxon>Saccharomycetes</taxon>
        <taxon>Saccharomycetales</taxon>
        <taxon>Saccharomycetaceae</taxon>
        <taxon>Nakaseomyces</taxon>
    </lineage>
</organism>
<dbReference type="Proteomes" id="UP000054886">
    <property type="component" value="Unassembled WGS sequence"/>
</dbReference>
<feature type="transmembrane region" description="Helical" evidence="1">
    <location>
        <begin position="72"/>
        <end position="90"/>
    </location>
</feature>
<feature type="transmembrane region" description="Helical" evidence="1">
    <location>
        <begin position="35"/>
        <end position="52"/>
    </location>
</feature>
<keyword evidence="1" id="KW-0812">Transmembrane</keyword>